<dbReference type="RefSeq" id="WP_316792865.1">
    <property type="nucleotide sequence ID" value="NZ_CP053540.1"/>
</dbReference>
<accession>A0AA97BBT3</accession>
<name>A0AA97BBT3_9CYAN</name>
<protein>
    <submittedName>
        <fullName evidence="1">Uncharacterized protein</fullName>
    </submittedName>
</protein>
<reference evidence="1" key="1">
    <citation type="submission" date="2020-05" db="EMBL/GenBank/DDBJ databases">
        <authorList>
            <person name="Zhu T."/>
            <person name="Keshari N."/>
            <person name="Lu X."/>
        </authorList>
    </citation>
    <scope>NUCLEOTIDE SEQUENCE</scope>
    <source>
        <strain evidence="1">NK1-22</strain>
    </source>
</reference>
<dbReference type="EMBL" id="CP053540">
    <property type="protein sequence ID" value="WOB41726.1"/>
    <property type="molecule type" value="Genomic_DNA"/>
</dbReference>
<organism evidence="1">
    <name type="scientific">Thermoleptolyngbya oregonensis NK1-22</name>
    <dbReference type="NCBI Taxonomy" id="2547457"/>
    <lineage>
        <taxon>Bacteria</taxon>
        <taxon>Bacillati</taxon>
        <taxon>Cyanobacteriota</taxon>
        <taxon>Cyanophyceae</taxon>
        <taxon>Oculatellales</taxon>
        <taxon>Oculatellaceae</taxon>
        <taxon>Thermoleptolyngbya</taxon>
    </lineage>
</organism>
<dbReference type="KEGG" id="tog:HNI00_09865"/>
<gene>
    <name evidence="1" type="ORF">HNI00_09865</name>
</gene>
<proteinExistence type="predicted"/>
<dbReference type="AlphaFoldDB" id="A0AA97BBT3"/>
<sequence length="64" mass="7116">MPISLKKLRQQDFTSALLLKTLPHRCAAIDEKVDSGGLFGGWKTGAALDFVFWGLDFGFWVLDS</sequence>
<evidence type="ECO:0000313" key="1">
    <source>
        <dbReference type="EMBL" id="WOB41726.1"/>
    </source>
</evidence>